<dbReference type="Proteomes" id="UP001199795">
    <property type="component" value="Unassembled WGS sequence"/>
</dbReference>
<dbReference type="RefSeq" id="WP_237238639.1">
    <property type="nucleotide sequence ID" value="NZ_JAKKDU010000003.1"/>
</dbReference>
<evidence type="ECO:0000313" key="1">
    <source>
        <dbReference type="EMBL" id="MCF7567274.1"/>
    </source>
</evidence>
<dbReference type="EMBL" id="JAKKDU010000003">
    <property type="protein sequence ID" value="MCF7567274.1"/>
    <property type="molecule type" value="Genomic_DNA"/>
</dbReference>
<reference evidence="1" key="1">
    <citation type="submission" date="2022-01" db="EMBL/GenBank/DDBJ databases">
        <title>Draft genome sequence of Sabulilitoribacter arenilitoris KCTC 52401.</title>
        <authorList>
            <person name="Oh J.-S."/>
        </authorList>
    </citation>
    <scope>NUCLEOTIDE SEQUENCE</scope>
    <source>
        <strain evidence="1">HMF6543</strain>
    </source>
</reference>
<protein>
    <submittedName>
        <fullName evidence="1">Uncharacterized protein</fullName>
    </submittedName>
</protein>
<dbReference type="Gene3D" id="3.10.450.50">
    <property type="match status" value="1"/>
</dbReference>
<keyword evidence="2" id="KW-1185">Reference proteome</keyword>
<dbReference type="AlphaFoldDB" id="A0AAE3END6"/>
<sequence length="297" mass="34731">MKNTFLILFLLHFLSGCGNQKLTHKETVTKYYNAFNSSDYNKIKTLINDSITIIEGDYAMPFTHDSFYEHFKWDSIFKSSYEVVEIKEKNNQIIVSVAANSLRYEFLKNNPLTCHYKISFNSGKISKIETLECNGADWDIWQRQRDSLVSWINKKYPKLDGFIHDLTMNGAINYLKAIELHKNRKTAKNQTQMELMVLSNYGAEEKIISDSTSIEQITKTMKNLNWNKFHQVILSTDNNNWIEVGGNLYEDGLSSMYEENGKQFIINKPPLSIDHMIEILISYFNEDGEFKKENRYE</sequence>
<proteinExistence type="predicted"/>
<comment type="caution">
    <text evidence="1">The sequence shown here is derived from an EMBL/GenBank/DDBJ whole genome shotgun (WGS) entry which is preliminary data.</text>
</comment>
<gene>
    <name evidence="1" type="ORF">L3X37_02695</name>
</gene>
<organism evidence="1 2">
    <name type="scientific">Wocania arenilitoris</name>
    <dbReference type="NCBI Taxonomy" id="2044858"/>
    <lineage>
        <taxon>Bacteria</taxon>
        <taxon>Pseudomonadati</taxon>
        <taxon>Bacteroidota</taxon>
        <taxon>Flavobacteriia</taxon>
        <taxon>Flavobacteriales</taxon>
        <taxon>Flavobacteriaceae</taxon>
        <taxon>Wocania</taxon>
    </lineage>
</organism>
<accession>A0AAE3END6</accession>
<name>A0AAE3END6_9FLAO</name>
<evidence type="ECO:0000313" key="2">
    <source>
        <dbReference type="Proteomes" id="UP001199795"/>
    </source>
</evidence>
<dbReference type="PROSITE" id="PS51257">
    <property type="entry name" value="PROKAR_LIPOPROTEIN"/>
    <property type="match status" value="1"/>
</dbReference>